<organism evidence="1 2">
    <name type="scientific">Actinokineospora diospyrosa</name>
    <dbReference type="NCBI Taxonomy" id="103728"/>
    <lineage>
        <taxon>Bacteria</taxon>
        <taxon>Bacillati</taxon>
        <taxon>Actinomycetota</taxon>
        <taxon>Actinomycetes</taxon>
        <taxon>Pseudonocardiales</taxon>
        <taxon>Pseudonocardiaceae</taxon>
        <taxon>Actinokineospora</taxon>
    </lineage>
</organism>
<proteinExistence type="predicted"/>
<name>A0ABT1I9H2_9PSEU</name>
<accession>A0ABT1I9H2</accession>
<comment type="caution">
    <text evidence="1">The sequence shown here is derived from an EMBL/GenBank/DDBJ whole genome shotgun (WGS) entry which is preliminary data.</text>
</comment>
<sequence>MVLTCGLGCTVCQKGPWLAAVSLRLVEMLTTAVETAVTNKGSPTYGIPSWPYDAVDLRLDAVAGR</sequence>
<dbReference type="Proteomes" id="UP001205185">
    <property type="component" value="Unassembled WGS sequence"/>
</dbReference>
<dbReference type="EMBL" id="JAMTCO010000004">
    <property type="protein sequence ID" value="MCP2269277.1"/>
    <property type="molecule type" value="Genomic_DNA"/>
</dbReference>
<evidence type="ECO:0000313" key="1">
    <source>
        <dbReference type="EMBL" id="MCP2269277.1"/>
    </source>
</evidence>
<protein>
    <submittedName>
        <fullName evidence="1">Uncharacterized protein</fullName>
    </submittedName>
</protein>
<gene>
    <name evidence="1" type="ORF">LV75_001765</name>
</gene>
<keyword evidence="2" id="KW-1185">Reference proteome</keyword>
<reference evidence="1 2" key="1">
    <citation type="submission" date="2022-06" db="EMBL/GenBank/DDBJ databases">
        <title>Genomic Encyclopedia of Archaeal and Bacterial Type Strains, Phase II (KMG-II): from individual species to whole genera.</title>
        <authorList>
            <person name="Goeker M."/>
        </authorList>
    </citation>
    <scope>NUCLEOTIDE SEQUENCE [LARGE SCALE GENOMIC DNA]</scope>
    <source>
        <strain evidence="1 2">DSM 44255</strain>
    </source>
</reference>
<evidence type="ECO:0000313" key="2">
    <source>
        <dbReference type="Proteomes" id="UP001205185"/>
    </source>
</evidence>